<sequence length="97" mass="11151">MNKVNLTIVATINPNGKEELSHYLEKVGILYKKVDAKPVNKFKITKPLIGDYKPSLVSIMEFPNIESLNNVFKSNDYKQLIPYREKAFSKLEAYISE</sequence>
<protein>
    <submittedName>
        <fullName evidence="2">DUF1330 domain-containing protein</fullName>
    </submittedName>
</protein>
<dbReference type="Gene3D" id="3.30.70.100">
    <property type="match status" value="1"/>
</dbReference>
<dbReference type="Pfam" id="PF07045">
    <property type="entry name" value="DUF1330"/>
    <property type="match status" value="1"/>
</dbReference>
<organism evidence="2 3">
    <name type="scientific">Flavivirga jejuensis</name>
    <dbReference type="NCBI Taxonomy" id="870487"/>
    <lineage>
        <taxon>Bacteria</taxon>
        <taxon>Pseudomonadati</taxon>
        <taxon>Bacteroidota</taxon>
        <taxon>Flavobacteriia</taxon>
        <taxon>Flavobacteriales</taxon>
        <taxon>Flavobacteriaceae</taxon>
        <taxon>Flavivirga</taxon>
    </lineage>
</organism>
<keyword evidence="3" id="KW-1185">Reference proteome</keyword>
<dbReference type="SUPFAM" id="SSF54909">
    <property type="entry name" value="Dimeric alpha+beta barrel"/>
    <property type="match status" value="1"/>
</dbReference>
<reference evidence="2" key="1">
    <citation type="submission" date="2023-07" db="EMBL/GenBank/DDBJ databases">
        <title>Two novel species in the genus Flavivirga.</title>
        <authorList>
            <person name="Kwon K."/>
        </authorList>
    </citation>
    <scope>NUCLEOTIDE SEQUENCE</scope>
    <source>
        <strain evidence="2">KACC 14158</strain>
    </source>
</reference>
<accession>A0ABT8WI34</accession>
<evidence type="ECO:0000259" key="1">
    <source>
        <dbReference type="Pfam" id="PF07045"/>
    </source>
</evidence>
<proteinExistence type="predicted"/>
<dbReference type="EMBL" id="JAUOEL010000001">
    <property type="protein sequence ID" value="MDO5972669.1"/>
    <property type="molecule type" value="Genomic_DNA"/>
</dbReference>
<gene>
    <name evidence="2" type="ORF">Q4Q40_00610</name>
</gene>
<evidence type="ECO:0000313" key="2">
    <source>
        <dbReference type="EMBL" id="MDO5972669.1"/>
    </source>
</evidence>
<evidence type="ECO:0000313" key="3">
    <source>
        <dbReference type="Proteomes" id="UP001176806"/>
    </source>
</evidence>
<dbReference type="InterPro" id="IPR010753">
    <property type="entry name" value="DUF1330"/>
</dbReference>
<dbReference type="InterPro" id="IPR011008">
    <property type="entry name" value="Dimeric_a/b-barrel"/>
</dbReference>
<name>A0ABT8WI34_9FLAO</name>
<feature type="domain" description="DUF1330" evidence="1">
    <location>
        <begin position="9"/>
        <end position="88"/>
    </location>
</feature>
<dbReference type="RefSeq" id="WP_303299732.1">
    <property type="nucleotide sequence ID" value="NZ_BAABDA010000042.1"/>
</dbReference>
<dbReference type="Proteomes" id="UP001176806">
    <property type="component" value="Unassembled WGS sequence"/>
</dbReference>
<comment type="caution">
    <text evidence="2">The sequence shown here is derived from an EMBL/GenBank/DDBJ whole genome shotgun (WGS) entry which is preliminary data.</text>
</comment>